<dbReference type="SUPFAM" id="SSF47384">
    <property type="entry name" value="Homodimeric domain of signal transducing histidine kinase"/>
    <property type="match status" value="1"/>
</dbReference>
<comment type="catalytic activity">
    <reaction evidence="1">
        <text>ATP + protein L-histidine = ADP + protein N-phospho-L-histidine.</text>
        <dbReference type="EC" id="2.7.13.3"/>
    </reaction>
</comment>
<dbReference type="CDD" id="cd00082">
    <property type="entry name" value="HisKA"/>
    <property type="match status" value="1"/>
</dbReference>
<dbReference type="OrthoDB" id="5477914at2"/>
<dbReference type="EC" id="2.7.13.3" evidence="2"/>
<dbReference type="PRINTS" id="PR00344">
    <property type="entry name" value="BCTRLSENSOR"/>
</dbReference>
<dbReference type="Gene3D" id="2.130.10.10">
    <property type="entry name" value="YVTN repeat-like/Quinoprotein amine dehydrogenase"/>
    <property type="match status" value="3"/>
</dbReference>
<dbReference type="GO" id="GO:0000155">
    <property type="term" value="F:phosphorelay sensor kinase activity"/>
    <property type="evidence" value="ECO:0007669"/>
    <property type="project" value="InterPro"/>
</dbReference>
<dbReference type="SUPFAM" id="SSF55874">
    <property type="entry name" value="ATPase domain of HSP90 chaperone/DNA topoisomerase II/histidine kinase"/>
    <property type="match status" value="1"/>
</dbReference>
<dbReference type="Gene3D" id="1.10.287.130">
    <property type="match status" value="1"/>
</dbReference>
<dbReference type="PROSITE" id="PS50109">
    <property type="entry name" value="HIS_KIN"/>
    <property type="match status" value="1"/>
</dbReference>
<dbReference type="InterPro" id="IPR011110">
    <property type="entry name" value="Reg_prop"/>
</dbReference>
<dbReference type="Proteomes" id="UP000235916">
    <property type="component" value="Unassembled WGS sequence"/>
</dbReference>
<dbReference type="Pfam" id="PF07495">
    <property type="entry name" value="Y_Y_Y"/>
    <property type="match status" value="1"/>
</dbReference>
<keyword evidence="3" id="KW-0597">Phosphoprotein</keyword>
<reference evidence="5 6" key="1">
    <citation type="submission" date="2018-01" db="EMBL/GenBank/DDBJ databases">
        <title>Draft genome sequence of Paucibacter aquatile CR182 isolated from freshwater of the Nakdong River.</title>
        <authorList>
            <person name="Choi A."/>
            <person name="Chung E.J."/>
        </authorList>
    </citation>
    <scope>NUCLEOTIDE SEQUENCE [LARGE SCALE GENOMIC DNA]</scope>
    <source>
        <strain evidence="5 6">CR182</strain>
    </source>
</reference>
<dbReference type="EMBL" id="POSP01000003">
    <property type="protein sequence ID" value="PND37636.1"/>
    <property type="molecule type" value="Genomic_DNA"/>
</dbReference>
<dbReference type="Pfam" id="PF07494">
    <property type="entry name" value="Reg_prop"/>
    <property type="match status" value="4"/>
</dbReference>
<dbReference type="Pfam" id="PF13185">
    <property type="entry name" value="GAF_2"/>
    <property type="match status" value="1"/>
</dbReference>
<dbReference type="InterPro" id="IPR015943">
    <property type="entry name" value="WD40/YVTN_repeat-like_dom_sf"/>
</dbReference>
<dbReference type="SUPFAM" id="SSF55781">
    <property type="entry name" value="GAF domain-like"/>
    <property type="match status" value="1"/>
</dbReference>
<dbReference type="Pfam" id="PF02518">
    <property type="entry name" value="HATPase_c"/>
    <property type="match status" value="1"/>
</dbReference>
<keyword evidence="6" id="KW-1185">Reference proteome</keyword>
<evidence type="ECO:0000256" key="2">
    <source>
        <dbReference type="ARBA" id="ARBA00012438"/>
    </source>
</evidence>
<proteinExistence type="predicted"/>
<dbReference type="InterPro" id="IPR013783">
    <property type="entry name" value="Ig-like_fold"/>
</dbReference>
<protein>
    <recommendedName>
        <fullName evidence="2">histidine kinase</fullName>
        <ecNumber evidence="2">2.7.13.3</ecNumber>
    </recommendedName>
</protein>
<dbReference type="Gene3D" id="2.60.40.10">
    <property type="entry name" value="Immunoglobulins"/>
    <property type="match status" value="1"/>
</dbReference>
<evidence type="ECO:0000256" key="3">
    <source>
        <dbReference type="ARBA" id="ARBA00022553"/>
    </source>
</evidence>
<dbReference type="InterPro" id="IPR011123">
    <property type="entry name" value="Y_Y_Y"/>
</dbReference>
<dbReference type="SUPFAM" id="SSF63829">
    <property type="entry name" value="Calcium-dependent phosphotriesterase"/>
    <property type="match status" value="2"/>
</dbReference>
<evidence type="ECO:0000259" key="4">
    <source>
        <dbReference type="PROSITE" id="PS50109"/>
    </source>
</evidence>
<gene>
    <name evidence="5" type="ORF">C1O66_08940</name>
</gene>
<evidence type="ECO:0000313" key="5">
    <source>
        <dbReference type="EMBL" id="PND37636.1"/>
    </source>
</evidence>
<dbReference type="InterPro" id="IPR003594">
    <property type="entry name" value="HATPase_dom"/>
</dbReference>
<dbReference type="Gene3D" id="3.30.450.40">
    <property type="match status" value="1"/>
</dbReference>
<dbReference type="SMART" id="SM00387">
    <property type="entry name" value="HATPase_c"/>
    <property type="match status" value="1"/>
</dbReference>
<evidence type="ECO:0000313" key="6">
    <source>
        <dbReference type="Proteomes" id="UP000235916"/>
    </source>
</evidence>
<dbReference type="InterPro" id="IPR003018">
    <property type="entry name" value="GAF"/>
</dbReference>
<dbReference type="PANTHER" id="PTHR43547">
    <property type="entry name" value="TWO-COMPONENT HISTIDINE KINASE"/>
    <property type="match status" value="1"/>
</dbReference>
<dbReference type="Gene3D" id="3.30.565.10">
    <property type="entry name" value="Histidine kinase-like ATPase, C-terminal domain"/>
    <property type="match status" value="1"/>
</dbReference>
<evidence type="ECO:0000256" key="1">
    <source>
        <dbReference type="ARBA" id="ARBA00000085"/>
    </source>
</evidence>
<comment type="caution">
    <text evidence="5">The sequence shown here is derived from an EMBL/GenBank/DDBJ whole genome shotgun (WGS) entry which is preliminary data.</text>
</comment>
<organism evidence="5 6">
    <name type="scientific">Kinneretia aquatilis</name>
    <dbReference type="NCBI Taxonomy" id="2070761"/>
    <lineage>
        <taxon>Bacteria</taxon>
        <taxon>Pseudomonadati</taxon>
        <taxon>Pseudomonadota</taxon>
        <taxon>Betaproteobacteria</taxon>
        <taxon>Burkholderiales</taxon>
        <taxon>Sphaerotilaceae</taxon>
        <taxon>Roseateles</taxon>
    </lineage>
</organism>
<dbReference type="InterPro" id="IPR004358">
    <property type="entry name" value="Sig_transdc_His_kin-like_C"/>
</dbReference>
<dbReference type="SMART" id="SM00065">
    <property type="entry name" value="GAF"/>
    <property type="match status" value="1"/>
</dbReference>
<sequence length="1335" mass="146194">MRLRLGSHRFFAAWLLFARAGRGLGRFRGWCLVWAWACCAVAQAGSGLQNLRFEQLAAERAGLQAILYSAQQDARGLMWLGTSAGLYRFDGRAAQPFGSEPADAHSLSHPAVRSLLLLPGERLLIGTERGLDEMDLRSETLRRHGLPGERHMRERYVLGLQSAKDGRVWVLTGLDLLHFDPQRRAFEAVGLPLLEPLVPGRKAGMAAMVSDGAQGVWVVAGRHLMHLDAQGRLQQRWPLGSFGASEPGVRSLVIDAQQRAWLGTNAGVQMIDTRSGEVLDLPARWGLPPSLVHTLYRDQDDGIWVGTGNAGLWHWRPGSVQFESHMHHPALPDSVFSNAISALFQDRSGVLWVGTWGWGISLADLRSGGFRAYRSVVGDASSLSSDSVMAVAADGADHAWVASYGGGLNRLQLSSGEAERIRPEQLPMRYLKALLLQPERGLWVGGDDGLFLLDLKSRQARRIDLGERLGGGMSIAALAHDAQGQLWAASAAGAYRFGNDGRLTRFRRDGGRPGSLSNEVIDCLLSDRDGRLWLGSKGGLQLWDAAQQRFSQPVRASLDMPQPSELAIYALRQDRQGRIWAGTQLGLYELLQSEAGVWQLKSRRRLAGMPKGWAHSLELAEDDALWFASPDGLSRLDPERRSLRHYPSRSGHFRGNFAQGGSSQGVAGQLLYGGEGLLRFKPSELRDNPVAPPVVLADVRIFNRSLLDPSQAAQRADEAASSLAALGVSGPLAQAEQLRLSHREAMVSFDLRAQHFFNAGRLRYAWKLEGFDQDWIQGPDGEGLATYTNLDAGRYRLLARAANPDGVWGEPRQLLAIEVQPPWWRSLSVRLLLLALLVLSLAAAWQLRLRRLRRVQLELERQVELRTAQVRAQRQQIATVSDIGRELTASLDLAAVQQALYRQVESLMPALIFGVGLLRREEAVVAFDFVIDRGRPLQPYRRSLDHPEQPAVRCIVQGEPQWEREILRDNRLIDADGLGGQYDPALGPGQVLRLASGEEPTRARSGLYVPLRIKGQVKGLICVLSDQVDAYRQTDLDLLQALAAYAAVALDNADAYAQLRRTQAQLFEQEKLASLGSLVAGVAHELNTPLGNSLLAASTLQDGTREFKALLAAGQLRRSELQAFCDTAEASAGLLVRGLASAASLVSSFKQLAVDQTSERRRQFELQQLCEEVQLSLINRLRKDGHQLQIQVEPGLSLDSYPGPLGQVLSNLVLNAIIHGFEGQQNGLMQIEAAAVDAERVRLRFRDNGRGIAPEHLSRVFDPFFTTKLGNGGSGLGLHLCYTIVRSMLGGEITVSSVPGQGAQFELLLPRIAPANRTLDAGGGLAQAPGLGSTL</sequence>
<dbReference type="InterPro" id="IPR005467">
    <property type="entry name" value="His_kinase_dom"/>
</dbReference>
<dbReference type="InterPro" id="IPR036890">
    <property type="entry name" value="HATPase_C_sf"/>
</dbReference>
<dbReference type="RefSeq" id="WP_102767555.1">
    <property type="nucleotide sequence ID" value="NZ_POSP01000003.1"/>
</dbReference>
<dbReference type="InterPro" id="IPR003661">
    <property type="entry name" value="HisK_dim/P_dom"/>
</dbReference>
<dbReference type="InterPro" id="IPR036097">
    <property type="entry name" value="HisK_dim/P_sf"/>
</dbReference>
<accession>A0A2N8KW06</accession>
<name>A0A2N8KW06_9BURK</name>
<dbReference type="InterPro" id="IPR029016">
    <property type="entry name" value="GAF-like_dom_sf"/>
</dbReference>
<feature type="domain" description="Histidine kinase" evidence="4">
    <location>
        <begin position="1081"/>
        <end position="1313"/>
    </location>
</feature>
<dbReference type="PANTHER" id="PTHR43547:SF2">
    <property type="entry name" value="HYBRID SIGNAL TRANSDUCTION HISTIDINE KINASE C"/>
    <property type="match status" value="1"/>
</dbReference>